<dbReference type="Proteomes" id="UP000216024">
    <property type="component" value="Unassembled WGS sequence"/>
</dbReference>
<name>A0A267MNB7_9FIRM</name>
<dbReference type="OrthoDB" id="2892164at2"/>
<sequence length="236" mass="27406">MSYTKFLESVIDKQFKFDDSKYIMYTKEKQILEVESISDNAKYISMVDYENMIFESARDVISKFSKTSDNNNVYGIFLFIDIEGSCNGLTFCNLDYYKKRVMEVYPNLDKNDEYSIIGVKYNEGDSKFRYYGEDFNNEDLLEASNAYYAISNEHPITNVTKDIVFDKNLFESRLVTVGINVVEKLKGYLGDIDTTEDFIIAVSLHDIPNSTIMKLLEKSNPIELLKKKFIEFKDIG</sequence>
<dbReference type="EMBL" id="NIBG01000003">
    <property type="protein sequence ID" value="PAB60323.1"/>
    <property type="molecule type" value="Genomic_DNA"/>
</dbReference>
<proteinExistence type="predicted"/>
<dbReference type="RefSeq" id="WP_095131731.1">
    <property type="nucleotide sequence ID" value="NZ_NIBG01000003.1"/>
</dbReference>
<protein>
    <submittedName>
        <fullName evidence="1">Uncharacterized protein</fullName>
    </submittedName>
</protein>
<accession>A0A267MNB7</accession>
<evidence type="ECO:0000313" key="2">
    <source>
        <dbReference type="Proteomes" id="UP000216024"/>
    </source>
</evidence>
<organism evidence="1 2">
    <name type="scientific">Anaeromicrobium sediminis</name>
    <dbReference type="NCBI Taxonomy" id="1478221"/>
    <lineage>
        <taxon>Bacteria</taxon>
        <taxon>Bacillati</taxon>
        <taxon>Bacillota</taxon>
        <taxon>Clostridia</taxon>
        <taxon>Peptostreptococcales</taxon>
        <taxon>Thermotaleaceae</taxon>
        <taxon>Anaeromicrobium</taxon>
    </lineage>
</organism>
<comment type="caution">
    <text evidence="1">The sequence shown here is derived from an EMBL/GenBank/DDBJ whole genome shotgun (WGS) entry which is preliminary data.</text>
</comment>
<dbReference type="AlphaFoldDB" id="A0A267MNB7"/>
<gene>
    <name evidence="1" type="ORF">CCE28_05355</name>
</gene>
<evidence type="ECO:0000313" key="1">
    <source>
        <dbReference type="EMBL" id="PAB60323.1"/>
    </source>
</evidence>
<reference evidence="1 2" key="1">
    <citation type="submission" date="2017-06" db="EMBL/GenBank/DDBJ databases">
        <title>Draft genome sequence of anaerobic fermentative bacterium Anaeromicrobium sediminis DY2726D isolated from West Pacific Ocean sediments.</title>
        <authorList>
            <person name="Zeng X."/>
        </authorList>
    </citation>
    <scope>NUCLEOTIDE SEQUENCE [LARGE SCALE GENOMIC DNA]</scope>
    <source>
        <strain evidence="1 2">DY2726D</strain>
    </source>
</reference>
<keyword evidence="2" id="KW-1185">Reference proteome</keyword>